<dbReference type="PATRIC" id="fig|1444770.3.peg.906"/>
<sequence length="42" mass="4888">MRYSDDKGMVAVTTMQKNEKKKYCLNRLIDAKETCGFLIKDT</sequence>
<gene>
    <name evidence="1" type="ORF">AF72_03705</name>
</gene>
<dbReference type="EMBL" id="JDSQ01000005">
    <property type="protein sequence ID" value="EWS78680.1"/>
    <property type="molecule type" value="Genomic_DNA"/>
</dbReference>
<evidence type="ECO:0000313" key="2">
    <source>
        <dbReference type="Proteomes" id="UP000020406"/>
    </source>
</evidence>
<organism evidence="1 2">
    <name type="scientific">Xylella taiwanensis</name>
    <dbReference type="NCBI Taxonomy" id="1444770"/>
    <lineage>
        <taxon>Bacteria</taxon>
        <taxon>Pseudomonadati</taxon>
        <taxon>Pseudomonadota</taxon>
        <taxon>Gammaproteobacteria</taxon>
        <taxon>Lysobacterales</taxon>
        <taxon>Lysobacteraceae</taxon>
        <taxon>Xylella</taxon>
    </lineage>
</organism>
<proteinExistence type="predicted"/>
<evidence type="ECO:0000313" key="1">
    <source>
        <dbReference type="EMBL" id="EWS78680.1"/>
    </source>
</evidence>
<accession>Z9JJU1</accession>
<dbReference type="Proteomes" id="UP000020406">
    <property type="component" value="Unassembled WGS sequence"/>
</dbReference>
<comment type="caution">
    <text evidence="1">The sequence shown here is derived from an EMBL/GenBank/DDBJ whole genome shotgun (WGS) entry which is preliminary data.</text>
</comment>
<reference evidence="1 2" key="1">
    <citation type="journal article" date="2014" name="Genome Announc.">
        <title>Draft Genome Sequence of Xylella fastidiosa Pear Leaf Scorch Strain in Taiwan.</title>
        <authorList>
            <person name="Su C.C."/>
            <person name="Deng W.L."/>
            <person name="Jan F.J."/>
            <person name="Chang C.J."/>
            <person name="Huang H."/>
            <person name="Chen J."/>
        </authorList>
    </citation>
    <scope>NUCLEOTIDE SEQUENCE [LARGE SCALE GENOMIC DNA]</scope>
    <source>
        <strain evidence="1 2">PLS229</strain>
    </source>
</reference>
<dbReference type="AlphaFoldDB" id="Z9JJU1"/>
<name>Z9JJU1_9GAMM</name>
<protein>
    <submittedName>
        <fullName evidence="1">Uncharacterized protein</fullName>
    </submittedName>
</protein>